<dbReference type="OrthoDB" id="1305553at2759"/>
<keyword evidence="2" id="KW-1185">Reference proteome</keyword>
<reference evidence="1 2" key="1">
    <citation type="submission" date="2020-09" db="EMBL/GenBank/DDBJ databases">
        <title>De no assembly of potato wild relative species, Solanum commersonii.</title>
        <authorList>
            <person name="Cho K."/>
        </authorList>
    </citation>
    <scope>NUCLEOTIDE SEQUENCE [LARGE SCALE GENOMIC DNA]</scope>
    <source>
        <strain evidence="1">LZ3.2</strain>
        <tissue evidence="1">Leaf</tissue>
    </source>
</reference>
<dbReference type="AlphaFoldDB" id="A0A9J5X1Q8"/>
<sequence length="66" mass="7558">MRSATTTCISEAAREVLGVSRGYPGRHKGNWWWNEEAEGEVEAKKVAYVKLVESKDTKNKMMNREL</sequence>
<comment type="caution">
    <text evidence="1">The sequence shown here is derived from an EMBL/GenBank/DDBJ whole genome shotgun (WGS) entry which is preliminary data.</text>
</comment>
<dbReference type="Proteomes" id="UP000824120">
    <property type="component" value="Chromosome 10"/>
</dbReference>
<proteinExistence type="predicted"/>
<accession>A0A9J5X1Q8</accession>
<dbReference type="EMBL" id="JACXVP010000010">
    <property type="protein sequence ID" value="KAG5581056.1"/>
    <property type="molecule type" value="Genomic_DNA"/>
</dbReference>
<evidence type="ECO:0000313" key="1">
    <source>
        <dbReference type="EMBL" id="KAG5581056.1"/>
    </source>
</evidence>
<organism evidence="1 2">
    <name type="scientific">Solanum commersonii</name>
    <name type="common">Commerson's wild potato</name>
    <name type="synonym">Commerson's nightshade</name>
    <dbReference type="NCBI Taxonomy" id="4109"/>
    <lineage>
        <taxon>Eukaryota</taxon>
        <taxon>Viridiplantae</taxon>
        <taxon>Streptophyta</taxon>
        <taxon>Embryophyta</taxon>
        <taxon>Tracheophyta</taxon>
        <taxon>Spermatophyta</taxon>
        <taxon>Magnoliopsida</taxon>
        <taxon>eudicotyledons</taxon>
        <taxon>Gunneridae</taxon>
        <taxon>Pentapetalae</taxon>
        <taxon>asterids</taxon>
        <taxon>lamiids</taxon>
        <taxon>Solanales</taxon>
        <taxon>Solanaceae</taxon>
        <taxon>Solanoideae</taxon>
        <taxon>Solaneae</taxon>
        <taxon>Solanum</taxon>
    </lineage>
</organism>
<protein>
    <submittedName>
        <fullName evidence="1">Uncharacterized protein</fullName>
    </submittedName>
</protein>
<gene>
    <name evidence="1" type="ORF">H5410_051683</name>
</gene>
<name>A0A9J5X1Q8_SOLCO</name>
<evidence type="ECO:0000313" key="2">
    <source>
        <dbReference type="Proteomes" id="UP000824120"/>
    </source>
</evidence>